<organism evidence="1">
    <name type="scientific">Rhizophagus irregularis (strain DAOM 181602 / DAOM 197198 / MUCL 43194)</name>
    <name type="common">Arbuscular mycorrhizal fungus</name>
    <name type="synonym">Glomus intraradices</name>
    <dbReference type="NCBI Taxonomy" id="747089"/>
    <lineage>
        <taxon>Eukaryota</taxon>
        <taxon>Fungi</taxon>
        <taxon>Fungi incertae sedis</taxon>
        <taxon>Mucoromycota</taxon>
        <taxon>Glomeromycotina</taxon>
        <taxon>Glomeromycetes</taxon>
        <taxon>Glomerales</taxon>
        <taxon>Glomeraceae</taxon>
        <taxon>Rhizophagus</taxon>
    </lineage>
</organism>
<dbReference type="EMBL" id="KI286784">
    <property type="protein sequence ID" value="ESA10731.1"/>
    <property type="molecule type" value="Genomic_DNA"/>
</dbReference>
<accession>U9U529</accession>
<proteinExistence type="predicted"/>
<sequence>MMFSFGRNISHRIALTTEVSCNLEKRFLVALLEFTKYIRNEHLGAVDSSLSNKDEISGKLILTK</sequence>
<protein>
    <submittedName>
        <fullName evidence="1">Uncharacterized protein</fullName>
    </submittedName>
</protein>
<gene>
    <name evidence="1" type="ORF">GLOINDRAFT_29115</name>
</gene>
<reference evidence="1" key="1">
    <citation type="submission" date="2013-07" db="EMBL/GenBank/DDBJ databases">
        <title>The genome of an arbuscular mycorrhizal fungus provides insights into the evolution of the oldest plant symbiosis.</title>
        <authorList>
            <consortium name="DOE Joint Genome Institute"/>
            <person name="Tisserant E."/>
            <person name="Malbreil M."/>
            <person name="Kuo A."/>
            <person name="Kohler A."/>
            <person name="Symeonidi A."/>
            <person name="Balestrini R."/>
            <person name="Charron P."/>
            <person name="Duensing N."/>
            <person name="Frei-dit-Frey N."/>
            <person name="Gianinazzi-Pearson V."/>
            <person name="Gilbert B."/>
            <person name="Handa Y."/>
            <person name="Hijri M."/>
            <person name="Kaul R."/>
            <person name="Kawaguchi M."/>
            <person name="Krajinski F."/>
            <person name="Lammers P."/>
            <person name="Lapierre D."/>
            <person name="Masclaux F.G."/>
            <person name="Murat C."/>
            <person name="Morin E."/>
            <person name="Ndikumana S."/>
            <person name="Pagni M."/>
            <person name="Petitpierre D."/>
            <person name="Requena N."/>
            <person name="Rosikiewicz P."/>
            <person name="Riley R."/>
            <person name="Saito K."/>
            <person name="San Clemente H."/>
            <person name="Shapiro H."/>
            <person name="van Tuinen D."/>
            <person name="Becard G."/>
            <person name="Bonfante P."/>
            <person name="Paszkowski U."/>
            <person name="Shachar-Hill Y."/>
            <person name="Young J.P."/>
            <person name="Sanders I.R."/>
            <person name="Henrissat B."/>
            <person name="Rensing S.A."/>
            <person name="Grigoriev I.V."/>
            <person name="Corradi N."/>
            <person name="Roux C."/>
            <person name="Martin F."/>
        </authorList>
    </citation>
    <scope>NUCLEOTIDE SEQUENCE</scope>
    <source>
        <strain evidence="1">DAOM 197198</strain>
    </source>
</reference>
<dbReference type="HOGENOM" id="CLU_2868743_0_0_1"/>
<name>U9U529_RHIID</name>
<evidence type="ECO:0000313" key="1">
    <source>
        <dbReference type="EMBL" id="ESA10731.1"/>
    </source>
</evidence>
<dbReference type="AlphaFoldDB" id="U9U529"/>